<evidence type="ECO:0000256" key="1">
    <source>
        <dbReference type="SAM" id="Coils"/>
    </source>
</evidence>
<evidence type="ECO:0000259" key="2">
    <source>
        <dbReference type="Pfam" id="PF01548"/>
    </source>
</evidence>
<dbReference type="NCBIfam" id="NF033542">
    <property type="entry name" value="transpos_IS110"/>
    <property type="match status" value="1"/>
</dbReference>
<dbReference type="InterPro" id="IPR047650">
    <property type="entry name" value="Transpos_IS110"/>
</dbReference>
<dbReference type="InterPro" id="IPR003346">
    <property type="entry name" value="Transposase_20"/>
</dbReference>
<feature type="domain" description="Transposase IS116/IS110/IS902 C-terminal" evidence="3">
    <location>
        <begin position="204"/>
        <end position="289"/>
    </location>
</feature>
<protein>
    <submittedName>
        <fullName evidence="4">IS110 family transposase</fullName>
    </submittedName>
</protein>
<dbReference type="EMBL" id="JAVRHQ010000022">
    <property type="protein sequence ID" value="MDT0644212.1"/>
    <property type="molecule type" value="Genomic_DNA"/>
</dbReference>
<gene>
    <name evidence="4" type="ORF">RM553_15350</name>
</gene>
<feature type="domain" description="Transposase IS110-like N-terminal" evidence="2">
    <location>
        <begin position="8"/>
        <end position="153"/>
    </location>
</feature>
<keyword evidence="1" id="KW-0175">Coiled coil</keyword>
<keyword evidence="5" id="KW-1185">Reference proteome</keyword>
<accession>A0ABU3CCZ8</accession>
<dbReference type="PANTHER" id="PTHR33055">
    <property type="entry name" value="TRANSPOSASE FOR INSERTION SEQUENCE ELEMENT IS1111A"/>
    <property type="match status" value="1"/>
</dbReference>
<comment type="caution">
    <text evidence="4">The sequence shown here is derived from an EMBL/GenBank/DDBJ whole genome shotgun (WGS) entry which is preliminary data.</text>
</comment>
<feature type="coiled-coil region" evidence="1">
    <location>
        <begin position="167"/>
        <end position="194"/>
    </location>
</feature>
<dbReference type="Proteomes" id="UP001262889">
    <property type="component" value="Unassembled WGS sequence"/>
</dbReference>
<evidence type="ECO:0000259" key="3">
    <source>
        <dbReference type="Pfam" id="PF02371"/>
    </source>
</evidence>
<dbReference type="Pfam" id="PF01548">
    <property type="entry name" value="DEDD_Tnp_IS110"/>
    <property type="match status" value="1"/>
</dbReference>
<sequence>MKIKETTGIDVSKLTLDVCIQSNKQLATFENSYEGFEKLIKWVYKSSPHPRECVFFAFEHTGLYSEQLSIYLSRKGISYAIVPGLEIKRSLGIARGKDDKIDASRIALYAHRLRDEIKPCTAPLKEISFLKKMLSLRDRLVRQRSGYKVSLREQERLLDQADYQLLFRVQRKLIKELSEQIKEVETEMKTIVQNNMKLRHIFTLLISIKGIGKQSALCLIVYTEAFTKFNNSRQFAAYCGIAPFPNRSGTSLLRKTQVSHLANKRMKTLLDMCANSSIQHNKEISEYYQRRVSEGKNKTSTINIIRNKLISRAFAVIQRDSPYVNLWRHAS</sequence>
<evidence type="ECO:0000313" key="4">
    <source>
        <dbReference type="EMBL" id="MDT0644212.1"/>
    </source>
</evidence>
<organism evidence="4 5">
    <name type="scientific">Autumnicola tepida</name>
    <dbReference type="NCBI Taxonomy" id="3075595"/>
    <lineage>
        <taxon>Bacteria</taxon>
        <taxon>Pseudomonadati</taxon>
        <taxon>Bacteroidota</taxon>
        <taxon>Flavobacteriia</taxon>
        <taxon>Flavobacteriales</taxon>
        <taxon>Flavobacteriaceae</taxon>
        <taxon>Autumnicola</taxon>
    </lineage>
</organism>
<reference evidence="4 5" key="1">
    <citation type="submission" date="2023-09" db="EMBL/GenBank/DDBJ databases">
        <authorList>
            <person name="Rey-Velasco X."/>
        </authorList>
    </citation>
    <scope>NUCLEOTIDE SEQUENCE [LARGE SCALE GENOMIC DNA]</scope>
    <source>
        <strain evidence="4 5">F363</strain>
    </source>
</reference>
<dbReference type="PANTHER" id="PTHR33055:SF3">
    <property type="entry name" value="PUTATIVE TRANSPOSASE FOR IS117-RELATED"/>
    <property type="match status" value="1"/>
</dbReference>
<evidence type="ECO:0000313" key="5">
    <source>
        <dbReference type="Proteomes" id="UP001262889"/>
    </source>
</evidence>
<name>A0ABU3CCZ8_9FLAO</name>
<dbReference type="InterPro" id="IPR002525">
    <property type="entry name" value="Transp_IS110-like_N"/>
</dbReference>
<dbReference type="Pfam" id="PF02371">
    <property type="entry name" value="Transposase_20"/>
    <property type="match status" value="1"/>
</dbReference>
<proteinExistence type="predicted"/>
<dbReference type="RefSeq" id="WP_311535830.1">
    <property type="nucleotide sequence ID" value="NZ_JAVRHQ010000022.1"/>
</dbReference>